<organism evidence="4 5">
    <name type="scientific">Curtobacterium oceanosedimentum</name>
    <dbReference type="NCBI Taxonomy" id="465820"/>
    <lineage>
        <taxon>Bacteria</taxon>
        <taxon>Bacillati</taxon>
        <taxon>Actinomycetota</taxon>
        <taxon>Actinomycetes</taxon>
        <taxon>Micrococcales</taxon>
        <taxon>Microbacteriaceae</taxon>
        <taxon>Curtobacterium</taxon>
    </lineage>
</organism>
<name>A0A147DTE9_9MICO</name>
<dbReference type="GO" id="GO:0055052">
    <property type="term" value="C:ATP-binding cassette (ABC) transporter complex, substrate-binding subunit-containing"/>
    <property type="evidence" value="ECO:0007669"/>
    <property type="project" value="TreeGrafter"/>
</dbReference>
<protein>
    <submittedName>
        <fullName evidence="4">Sugar ABC transporter substrate-binding protein</fullName>
    </submittedName>
</protein>
<dbReference type="Pfam" id="PF13416">
    <property type="entry name" value="SBP_bac_8"/>
    <property type="match status" value="1"/>
</dbReference>
<evidence type="ECO:0000313" key="4">
    <source>
        <dbReference type="EMBL" id="KTR53590.1"/>
    </source>
</evidence>
<accession>A0A147DTE9</accession>
<dbReference type="SUPFAM" id="SSF53850">
    <property type="entry name" value="Periplasmic binding protein-like II"/>
    <property type="match status" value="1"/>
</dbReference>
<dbReference type="GO" id="GO:0015768">
    <property type="term" value="P:maltose transport"/>
    <property type="evidence" value="ECO:0007669"/>
    <property type="project" value="TreeGrafter"/>
</dbReference>
<dbReference type="OrthoDB" id="9780991at2"/>
<dbReference type="PANTHER" id="PTHR30061">
    <property type="entry name" value="MALTOSE-BINDING PERIPLASMIC PROTEIN"/>
    <property type="match status" value="1"/>
</dbReference>
<evidence type="ECO:0000256" key="3">
    <source>
        <dbReference type="ARBA" id="ARBA00022729"/>
    </source>
</evidence>
<comment type="similarity">
    <text evidence="1">Belongs to the bacterial solute-binding protein 1 family.</text>
</comment>
<dbReference type="Proteomes" id="UP000072763">
    <property type="component" value="Unassembled WGS sequence"/>
</dbReference>
<dbReference type="GO" id="GO:1901982">
    <property type="term" value="F:maltose binding"/>
    <property type="evidence" value="ECO:0007669"/>
    <property type="project" value="TreeGrafter"/>
</dbReference>
<comment type="caution">
    <text evidence="4">The sequence shown here is derived from an EMBL/GenBank/DDBJ whole genome shotgun (WGS) entry which is preliminary data.</text>
</comment>
<dbReference type="PATRIC" id="fig|465820.4.peg.476"/>
<evidence type="ECO:0000256" key="2">
    <source>
        <dbReference type="ARBA" id="ARBA00022448"/>
    </source>
</evidence>
<evidence type="ECO:0000256" key="1">
    <source>
        <dbReference type="ARBA" id="ARBA00008520"/>
    </source>
</evidence>
<dbReference type="PANTHER" id="PTHR30061:SF50">
    <property type="entry name" value="MALTOSE_MALTODEXTRIN-BINDING PERIPLASMIC PROTEIN"/>
    <property type="match status" value="1"/>
</dbReference>
<dbReference type="InterPro" id="IPR006059">
    <property type="entry name" value="SBP"/>
</dbReference>
<dbReference type="STRING" id="465820.NS263_09230"/>
<dbReference type="Gene3D" id="3.40.190.10">
    <property type="entry name" value="Periplasmic binding protein-like II"/>
    <property type="match status" value="2"/>
</dbReference>
<proteinExistence type="inferred from homology"/>
<evidence type="ECO:0000313" key="5">
    <source>
        <dbReference type="Proteomes" id="UP000072763"/>
    </source>
</evidence>
<dbReference type="PROSITE" id="PS51257">
    <property type="entry name" value="PROKAR_LIPOPROTEIN"/>
    <property type="match status" value="1"/>
</dbReference>
<dbReference type="CDD" id="cd13585">
    <property type="entry name" value="PBP2_TMBP_like"/>
    <property type="match status" value="1"/>
</dbReference>
<dbReference type="AlphaFoldDB" id="A0A147DTE9"/>
<sequence length="412" mass="43501">MKPGFRSTSRRGRALVGAAAIVATVPLVLTGCSGAGNASSSGGGGKTLTIEDYYDANYDPVYQQCAKDVGVEVKINHVAGAGLISKVLQQASSRTLPDVLMLDNPDVQQIAASGALSDLADYGLDADDDVPGVKGANTYEGKLYGLQPNTNSIALYYNKKLLADAGVQPPKTWDELKEAAKKLTNGSTYGFAMSNINTYEGTWQFLPFFWSNGGDEKDIATPEAAQALQLVQDLQDDGSMSKSSINWAQADVNNQFIAGKAAMMINGPWQLPALKKAKDLEFDSVPIPTRTGSETVAPLGGEAFTVPQTGNEDTMQLAGKFVGCLNSDKMQAVLAGVSGNVPTNLEVGKQWAADHADVASFVTTVQTARARTGELGPDWPKAATKIYTAVQLALTGKADPEQALEQAQSQNQ</sequence>
<dbReference type="RefSeq" id="WP_058748949.1">
    <property type="nucleotide sequence ID" value="NZ_LDRC01000012.1"/>
</dbReference>
<dbReference type="EMBL" id="LDRC01000012">
    <property type="protein sequence ID" value="KTR53590.1"/>
    <property type="molecule type" value="Genomic_DNA"/>
</dbReference>
<gene>
    <name evidence="4" type="ORF">NS359_03125</name>
</gene>
<keyword evidence="3" id="KW-0732">Signal</keyword>
<reference evidence="4 5" key="1">
    <citation type="journal article" date="2016" name="Front. Microbiol.">
        <title>Genomic Resource of Rice Seed Associated Bacteria.</title>
        <authorList>
            <person name="Midha S."/>
            <person name="Bansal K."/>
            <person name="Sharma S."/>
            <person name="Kumar N."/>
            <person name="Patil P.P."/>
            <person name="Chaudhry V."/>
            <person name="Patil P.B."/>
        </authorList>
    </citation>
    <scope>NUCLEOTIDE SEQUENCE [LARGE SCALE GENOMIC DNA]</scope>
    <source>
        <strain evidence="4 5">NS359</strain>
    </source>
</reference>
<dbReference type="GO" id="GO:0042956">
    <property type="term" value="P:maltodextrin transmembrane transport"/>
    <property type="evidence" value="ECO:0007669"/>
    <property type="project" value="TreeGrafter"/>
</dbReference>
<keyword evidence="2" id="KW-0813">Transport</keyword>